<name>A0ABY7V7L2_9DEIO</name>
<evidence type="ECO:0000313" key="3">
    <source>
        <dbReference type="Proteomes" id="UP001217044"/>
    </source>
</evidence>
<feature type="compositionally biased region" description="Basic and acidic residues" evidence="1">
    <location>
        <begin position="49"/>
        <end position="59"/>
    </location>
</feature>
<dbReference type="RefSeq" id="WP_273991417.1">
    <property type="nucleotide sequence ID" value="NZ_BAABQT010000016.1"/>
</dbReference>
<dbReference type="EMBL" id="CP115167">
    <property type="protein sequence ID" value="WDA60669.1"/>
    <property type="molecule type" value="Genomic_DNA"/>
</dbReference>
<keyword evidence="3" id="KW-1185">Reference proteome</keyword>
<gene>
    <name evidence="2" type="ORF">M8445_17020</name>
</gene>
<sequence>MAGGAAEAPHLTLIDQALEHLTYAEIQATPLPALQQLIEARTRRRFRERSENLRDDTMSKEINYGQSVKGQMPASKLPYKIVDTPYQRHQNALDRAGLGLPPTELPDERAARLKAENAAALKAMLS</sequence>
<keyword evidence="2" id="KW-0614">Plasmid</keyword>
<geneLocation type="plasmid" evidence="2 3">
    <name>pDATS02</name>
</geneLocation>
<protein>
    <submittedName>
        <fullName evidence="2">Uncharacterized protein</fullName>
    </submittedName>
</protein>
<feature type="region of interest" description="Disordered" evidence="1">
    <location>
        <begin position="49"/>
        <end position="69"/>
    </location>
</feature>
<evidence type="ECO:0000313" key="2">
    <source>
        <dbReference type="EMBL" id="WDA60669.1"/>
    </source>
</evidence>
<dbReference type="Proteomes" id="UP001217044">
    <property type="component" value="Plasmid pDATS02"/>
</dbReference>
<reference evidence="2 3" key="1">
    <citation type="submission" date="2022-12" db="EMBL/GenBank/DDBJ databases">
        <title>Genome Sequence of Deinococcus aquaticus Type Strain PB314.</title>
        <authorList>
            <person name="Albert C."/>
            <person name="Hill J."/>
            <person name="Boren L."/>
            <person name="Scholz-Ng S."/>
            <person name="Fatema N."/>
            <person name="Grosso R."/>
            <person name="Soboslay E."/>
            <person name="Tuohy J."/>
        </authorList>
    </citation>
    <scope>NUCLEOTIDE SEQUENCE [LARGE SCALE GENOMIC DNA]</scope>
    <source>
        <strain evidence="2 3">PB-314</strain>
        <plasmid evidence="2 3">pDATS02</plasmid>
    </source>
</reference>
<accession>A0ABY7V7L2</accession>
<evidence type="ECO:0000256" key="1">
    <source>
        <dbReference type="SAM" id="MobiDB-lite"/>
    </source>
</evidence>
<organism evidence="2 3">
    <name type="scientific">Deinococcus aquaticus</name>
    <dbReference type="NCBI Taxonomy" id="328692"/>
    <lineage>
        <taxon>Bacteria</taxon>
        <taxon>Thermotogati</taxon>
        <taxon>Deinococcota</taxon>
        <taxon>Deinococci</taxon>
        <taxon>Deinococcales</taxon>
        <taxon>Deinococcaceae</taxon>
        <taxon>Deinococcus</taxon>
    </lineage>
</organism>
<proteinExistence type="predicted"/>